<proteinExistence type="predicted"/>
<comment type="caution">
    <text evidence="1">The sequence shown here is derived from an EMBL/GenBank/DDBJ whole genome shotgun (WGS) entry which is preliminary data.</text>
</comment>
<keyword evidence="2" id="KW-1185">Reference proteome</keyword>
<dbReference type="EMBL" id="CM042024">
    <property type="protein sequence ID" value="KAI3810286.1"/>
    <property type="molecule type" value="Genomic_DNA"/>
</dbReference>
<accession>A0ACB9IS54</accession>
<sequence length="465" mass="51846">MEPSFDSVLCVNEGGIHRCRSPLAAFVPEPKNNRRKEGLGLVDLMGQNRQRGNFLGQGRHVYFASHRMILRKEMIWVVWCVCPAHVLPSSCLQRFTVIHTQKGSSYLGVLDMNKDGSLTGRKGVSGTYLIKHGHSGDIFSSQLEDGIAVVLKRIYDVDHSLLNAFRGRGLALVIGVDNGWVNDMYNIADHILNWVREDKQAAYMPNPTLTHFLAAEDVDPIHAISLVVGVPYPTTSVPLMEHKPCAIIVKRVLQPTNAHLGYLNTTLGLIEEMKYGHIILNYVHFLNTSTVVRLEMQEVGIAKGAGCSWISMVNSDHNNHTQRRLESNYHQEQRIPITTVYMFLLAISNSNSDMVALSGNPIRGTADVVLEFLIGDKRLCWKGGTPNLISYLATVALSKALRKHKNAHVGSKSESALVSSEIMDKKPLDAMAFDCEECRWFANFSFCSFLGLSLSDFQLQEVQLL</sequence>
<gene>
    <name evidence="1" type="ORF">L1987_19897</name>
</gene>
<protein>
    <submittedName>
        <fullName evidence="1">Uncharacterized protein</fullName>
    </submittedName>
</protein>
<reference evidence="2" key="1">
    <citation type="journal article" date="2022" name="Mol. Ecol. Resour.">
        <title>The genomes of chicory, endive, great burdock and yacon provide insights into Asteraceae palaeo-polyploidization history and plant inulin production.</title>
        <authorList>
            <person name="Fan W."/>
            <person name="Wang S."/>
            <person name="Wang H."/>
            <person name="Wang A."/>
            <person name="Jiang F."/>
            <person name="Liu H."/>
            <person name="Zhao H."/>
            <person name="Xu D."/>
            <person name="Zhang Y."/>
        </authorList>
    </citation>
    <scope>NUCLEOTIDE SEQUENCE [LARGE SCALE GENOMIC DNA]</scope>
    <source>
        <strain evidence="2">cv. Yunnan</strain>
    </source>
</reference>
<dbReference type="Proteomes" id="UP001056120">
    <property type="component" value="Linkage Group LG07"/>
</dbReference>
<organism evidence="1 2">
    <name type="scientific">Smallanthus sonchifolius</name>
    <dbReference type="NCBI Taxonomy" id="185202"/>
    <lineage>
        <taxon>Eukaryota</taxon>
        <taxon>Viridiplantae</taxon>
        <taxon>Streptophyta</taxon>
        <taxon>Embryophyta</taxon>
        <taxon>Tracheophyta</taxon>
        <taxon>Spermatophyta</taxon>
        <taxon>Magnoliopsida</taxon>
        <taxon>eudicotyledons</taxon>
        <taxon>Gunneridae</taxon>
        <taxon>Pentapetalae</taxon>
        <taxon>asterids</taxon>
        <taxon>campanulids</taxon>
        <taxon>Asterales</taxon>
        <taxon>Asteraceae</taxon>
        <taxon>Asteroideae</taxon>
        <taxon>Heliantheae alliance</taxon>
        <taxon>Millerieae</taxon>
        <taxon>Smallanthus</taxon>
    </lineage>
</organism>
<evidence type="ECO:0000313" key="2">
    <source>
        <dbReference type="Proteomes" id="UP001056120"/>
    </source>
</evidence>
<reference evidence="1 2" key="2">
    <citation type="journal article" date="2022" name="Mol. Ecol. Resour.">
        <title>The genomes of chicory, endive, great burdock and yacon provide insights into Asteraceae paleo-polyploidization history and plant inulin production.</title>
        <authorList>
            <person name="Fan W."/>
            <person name="Wang S."/>
            <person name="Wang H."/>
            <person name="Wang A."/>
            <person name="Jiang F."/>
            <person name="Liu H."/>
            <person name="Zhao H."/>
            <person name="Xu D."/>
            <person name="Zhang Y."/>
        </authorList>
    </citation>
    <scope>NUCLEOTIDE SEQUENCE [LARGE SCALE GENOMIC DNA]</scope>
    <source>
        <strain evidence="2">cv. Yunnan</strain>
        <tissue evidence="1">Leaves</tissue>
    </source>
</reference>
<name>A0ACB9IS54_9ASTR</name>
<evidence type="ECO:0000313" key="1">
    <source>
        <dbReference type="EMBL" id="KAI3810286.1"/>
    </source>
</evidence>